<evidence type="ECO:0000313" key="2">
    <source>
        <dbReference type="EMBL" id="SDP15353.1"/>
    </source>
</evidence>
<dbReference type="Proteomes" id="UP000182412">
    <property type="component" value="Unassembled WGS sequence"/>
</dbReference>
<dbReference type="EMBL" id="FNJQ01000007">
    <property type="protein sequence ID" value="SDP15353.1"/>
    <property type="molecule type" value="Genomic_DNA"/>
</dbReference>
<accession>A0A1H0QD76</accession>
<dbReference type="AlphaFoldDB" id="A0A1H0QD76"/>
<evidence type="ECO:0000313" key="3">
    <source>
        <dbReference type="Proteomes" id="UP000182412"/>
    </source>
</evidence>
<reference evidence="2 3" key="1">
    <citation type="submission" date="2016-10" db="EMBL/GenBank/DDBJ databases">
        <authorList>
            <person name="de Groot N.N."/>
        </authorList>
    </citation>
    <scope>NUCLEOTIDE SEQUENCE [LARGE SCALE GENOMIC DNA]</scope>
    <source>
        <strain evidence="2 3">S137</strain>
    </source>
</reference>
<evidence type="ECO:0008006" key="4">
    <source>
        <dbReference type="Google" id="ProtNLM"/>
    </source>
</evidence>
<dbReference type="InterPro" id="IPR005363">
    <property type="entry name" value="UPF0167"/>
</dbReference>
<dbReference type="RefSeq" id="WP_074571812.1">
    <property type="nucleotide sequence ID" value="NZ_FNJQ01000007.1"/>
</dbReference>
<organism evidence="2 3">
    <name type="scientific">Selenomonas ruminantium</name>
    <dbReference type="NCBI Taxonomy" id="971"/>
    <lineage>
        <taxon>Bacteria</taxon>
        <taxon>Bacillati</taxon>
        <taxon>Bacillota</taxon>
        <taxon>Negativicutes</taxon>
        <taxon>Selenomonadales</taxon>
        <taxon>Selenomonadaceae</taxon>
        <taxon>Selenomonas</taxon>
    </lineage>
</organism>
<comment type="similarity">
    <text evidence="1">Belongs to the UPF0167 family.</text>
</comment>
<dbReference type="OrthoDB" id="7065534at2"/>
<proteinExistence type="inferred from homology"/>
<dbReference type="Pfam" id="PF03691">
    <property type="entry name" value="UPF0167"/>
    <property type="match status" value="1"/>
</dbReference>
<gene>
    <name evidence="2" type="ORF">SAMN05216366_107105</name>
</gene>
<evidence type="ECO:0000256" key="1">
    <source>
        <dbReference type="ARBA" id="ARBA00008525"/>
    </source>
</evidence>
<name>A0A1H0QD76_SELRU</name>
<protein>
    <recommendedName>
        <fullName evidence="4">CbrC family protein</fullName>
    </recommendedName>
</protein>
<sequence length="171" mass="19890">MKKVNFKYFPNIYEDDALIHAEGVCQCCGKRVNEYIETMYTKVDVDCICLHCVSDGSAAAKFHGDFIDDADPVSDPAKRDELFHRTPGYLSWQGEYWLVCCDDYCKYIGYAGIEELEKLGCKEEILKEYVERDPLIPIEDLEECLNKDGYMRGYLFQCLHCGKYHLWVDMD</sequence>